<protein>
    <recommendedName>
        <fullName evidence="5">Putative pre-16S rRNA nuclease</fullName>
        <ecNumber evidence="5">3.1.-.-</ecNumber>
    </recommendedName>
</protein>
<feature type="domain" description="YqgF/RNase H-like" evidence="6">
    <location>
        <begin position="7"/>
        <end position="108"/>
    </location>
</feature>
<proteinExistence type="inferred from homology"/>
<evidence type="ECO:0000313" key="7">
    <source>
        <dbReference type="EMBL" id="GAA5494684.1"/>
    </source>
</evidence>
<evidence type="ECO:0000313" key="8">
    <source>
        <dbReference type="Proteomes" id="UP001424741"/>
    </source>
</evidence>
<evidence type="ECO:0000256" key="4">
    <source>
        <dbReference type="ARBA" id="ARBA00022801"/>
    </source>
</evidence>
<evidence type="ECO:0000259" key="6">
    <source>
        <dbReference type="SMART" id="SM00732"/>
    </source>
</evidence>
<keyword evidence="3 5" id="KW-0540">Nuclease</keyword>
<dbReference type="InterPro" id="IPR037027">
    <property type="entry name" value="YqgF/RNaseH-like_dom_sf"/>
</dbReference>
<dbReference type="InterPro" id="IPR006641">
    <property type="entry name" value="YqgF/RNaseH-like_dom"/>
</dbReference>
<dbReference type="InterPro" id="IPR005227">
    <property type="entry name" value="YqgF"/>
</dbReference>
<keyword evidence="2 5" id="KW-0690">Ribosome biogenesis</keyword>
<comment type="function">
    <text evidence="5">Could be a nuclease involved in processing of the 5'-end of pre-16S rRNA.</text>
</comment>
<dbReference type="CDD" id="cd16964">
    <property type="entry name" value="YqgF"/>
    <property type="match status" value="1"/>
</dbReference>
<keyword evidence="4 5" id="KW-0378">Hydrolase</keyword>
<comment type="caution">
    <text evidence="7">The sequence shown here is derived from an EMBL/GenBank/DDBJ whole genome shotgun (WGS) entry which is preliminary data.</text>
</comment>
<dbReference type="InterPro" id="IPR012337">
    <property type="entry name" value="RNaseH-like_sf"/>
</dbReference>
<dbReference type="EMBL" id="BAABRL010000002">
    <property type="protein sequence ID" value="GAA5494684.1"/>
    <property type="molecule type" value="Genomic_DNA"/>
</dbReference>
<name>A0ABP9UW41_9BACT</name>
<comment type="subcellular location">
    <subcellularLocation>
        <location evidence="5">Cytoplasm</location>
    </subcellularLocation>
</comment>
<dbReference type="SMART" id="SM00732">
    <property type="entry name" value="YqgFc"/>
    <property type="match status" value="1"/>
</dbReference>
<dbReference type="Gene3D" id="3.30.420.140">
    <property type="entry name" value="YqgF/RNase H-like domain"/>
    <property type="match status" value="1"/>
</dbReference>
<keyword evidence="1 5" id="KW-0963">Cytoplasm</keyword>
<evidence type="ECO:0000256" key="3">
    <source>
        <dbReference type="ARBA" id="ARBA00022722"/>
    </source>
</evidence>
<evidence type="ECO:0000256" key="1">
    <source>
        <dbReference type="ARBA" id="ARBA00022490"/>
    </source>
</evidence>
<evidence type="ECO:0000256" key="5">
    <source>
        <dbReference type="HAMAP-Rule" id="MF_00651"/>
    </source>
</evidence>
<dbReference type="PANTHER" id="PTHR33317:SF4">
    <property type="entry name" value="POLYNUCLEOTIDYL TRANSFERASE, RIBONUCLEASE H-LIKE SUPERFAMILY PROTEIN"/>
    <property type="match status" value="1"/>
</dbReference>
<dbReference type="EC" id="3.1.-.-" evidence="5"/>
<dbReference type="RefSeq" id="WP_346187598.1">
    <property type="nucleotide sequence ID" value="NZ_BAABRL010000002.1"/>
</dbReference>
<dbReference type="SUPFAM" id="SSF53098">
    <property type="entry name" value="Ribonuclease H-like"/>
    <property type="match status" value="1"/>
</dbReference>
<evidence type="ECO:0000256" key="2">
    <source>
        <dbReference type="ARBA" id="ARBA00022517"/>
    </source>
</evidence>
<accession>A0ABP9UW41</accession>
<reference evidence="7 8" key="1">
    <citation type="submission" date="2024-02" db="EMBL/GenBank/DDBJ databases">
        <title>Rubritalea halochordaticola NBRC 107102.</title>
        <authorList>
            <person name="Ichikawa N."/>
            <person name="Katano-Makiyama Y."/>
            <person name="Hidaka K."/>
        </authorList>
    </citation>
    <scope>NUCLEOTIDE SEQUENCE [LARGE SCALE GENOMIC DNA]</scope>
    <source>
        <strain evidence="7 8">NBRC 107102</strain>
    </source>
</reference>
<dbReference type="HAMAP" id="MF_00651">
    <property type="entry name" value="Nuclease_YqgF"/>
    <property type="match status" value="1"/>
</dbReference>
<dbReference type="PANTHER" id="PTHR33317">
    <property type="entry name" value="POLYNUCLEOTIDYL TRANSFERASE, RIBONUCLEASE H-LIKE SUPERFAMILY PROTEIN"/>
    <property type="match status" value="1"/>
</dbReference>
<organism evidence="7 8">
    <name type="scientific">Rubritalea halochordaticola</name>
    <dbReference type="NCBI Taxonomy" id="714537"/>
    <lineage>
        <taxon>Bacteria</taxon>
        <taxon>Pseudomonadati</taxon>
        <taxon>Verrucomicrobiota</taxon>
        <taxon>Verrucomicrobiia</taxon>
        <taxon>Verrucomicrobiales</taxon>
        <taxon>Rubritaleaceae</taxon>
        <taxon>Rubritalea</taxon>
    </lineage>
</organism>
<gene>
    <name evidence="7" type="primary">yrrK</name>
    <name evidence="7" type="ORF">Rhal01_00847</name>
</gene>
<sequence>MQAEDQHPVLGIDHGEARIGLAITDSLGILAHPLETIQCQTTPAIPRIIELIRQRSIKQIVIGLPLRMDGSEGTAAEKIRTFAEELREALPTPLPLHFIDERLTTVAASEKLRSAGKNAKKQKHIIDQAAAVEILSDWLDQQLPPAF</sequence>
<keyword evidence="8" id="KW-1185">Reference proteome</keyword>
<dbReference type="NCBIfam" id="TIGR00250">
    <property type="entry name" value="RNAse_H_YqgF"/>
    <property type="match status" value="1"/>
</dbReference>
<dbReference type="Proteomes" id="UP001424741">
    <property type="component" value="Unassembled WGS sequence"/>
</dbReference>
<dbReference type="Pfam" id="PF03652">
    <property type="entry name" value="RuvX"/>
    <property type="match status" value="1"/>
</dbReference>
<comment type="similarity">
    <text evidence="5">Belongs to the YqgF HJR family.</text>
</comment>